<reference evidence="1" key="1">
    <citation type="submission" date="2021-12" db="EMBL/GenBank/DDBJ databases">
        <authorList>
            <person name="King R."/>
        </authorList>
    </citation>
    <scope>NUCLEOTIDE SEQUENCE</scope>
</reference>
<protein>
    <submittedName>
        <fullName evidence="1">Uncharacterized protein</fullName>
    </submittedName>
</protein>
<keyword evidence="2" id="KW-1185">Reference proteome</keyword>
<gene>
    <name evidence="1" type="ORF">MELIAE_LOCUS11049</name>
</gene>
<dbReference type="AlphaFoldDB" id="A0A9P0FML0"/>
<sequence>MEELKSSIKSEVIEYLGVQIDKLDANKLSNETISTFIIKPKTQQESKVTKNEMLRKINPVESNLSLRKTKNASGGAVVVCCKDDVDSNKFKELATSNLSNDYEIKEVSTLNPRVKVVGMTEKLEEEELSDLIIAQNKNQINNSTNCKLISISPTRKNCNVYQAILQVDIITYHKLINQENVLKVTN</sequence>
<evidence type="ECO:0000313" key="1">
    <source>
        <dbReference type="EMBL" id="CAH0561711.1"/>
    </source>
</evidence>
<accession>A0A9P0FML0</accession>
<proteinExistence type="predicted"/>
<dbReference type="OrthoDB" id="6774308at2759"/>
<dbReference type="EMBL" id="OV121139">
    <property type="protein sequence ID" value="CAH0561711.1"/>
    <property type="molecule type" value="Genomic_DNA"/>
</dbReference>
<dbReference type="Proteomes" id="UP001154078">
    <property type="component" value="Chromosome 8"/>
</dbReference>
<organism evidence="1 2">
    <name type="scientific">Brassicogethes aeneus</name>
    <name type="common">Rape pollen beetle</name>
    <name type="synonym">Meligethes aeneus</name>
    <dbReference type="NCBI Taxonomy" id="1431903"/>
    <lineage>
        <taxon>Eukaryota</taxon>
        <taxon>Metazoa</taxon>
        <taxon>Ecdysozoa</taxon>
        <taxon>Arthropoda</taxon>
        <taxon>Hexapoda</taxon>
        <taxon>Insecta</taxon>
        <taxon>Pterygota</taxon>
        <taxon>Neoptera</taxon>
        <taxon>Endopterygota</taxon>
        <taxon>Coleoptera</taxon>
        <taxon>Polyphaga</taxon>
        <taxon>Cucujiformia</taxon>
        <taxon>Nitidulidae</taxon>
        <taxon>Meligethinae</taxon>
        <taxon>Brassicogethes</taxon>
    </lineage>
</organism>
<name>A0A9P0FML0_BRAAE</name>
<evidence type="ECO:0000313" key="2">
    <source>
        <dbReference type="Proteomes" id="UP001154078"/>
    </source>
</evidence>